<keyword evidence="2" id="KW-1185">Reference proteome</keyword>
<evidence type="ECO:0000313" key="1">
    <source>
        <dbReference type="EMBL" id="AYC30037.1"/>
    </source>
</evidence>
<proteinExistence type="predicted"/>
<reference evidence="2" key="1">
    <citation type="submission" date="2018-09" db="EMBL/GenBank/DDBJ databases">
        <authorList>
            <person name="Zhu H."/>
        </authorList>
    </citation>
    <scope>NUCLEOTIDE SEQUENCE [LARGE SCALE GENOMIC DNA]</scope>
    <source>
        <strain evidence="2">K2R23-3</strain>
    </source>
</reference>
<sequence length="65" mass="7712">MKHFYNTKDVQKLLGLHSLRVAQMRVKAMNDELKEKGYWTESGKVPVLYFHEKYPYIPKIVSEVV</sequence>
<name>A0A385YVX2_9BACL</name>
<evidence type="ECO:0008006" key="3">
    <source>
        <dbReference type="Google" id="ProtNLM"/>
    </source>
</evidence>
<protein>
    <recommendedName>
        <fullName evidence="3">DUF3173 domain-containing protein</fullName>
    </recommendedName>
</protein>
<gene>
    <name evidence="1" type="ORF">D3873_09185</name>
</gene>
<evidence type="ECO:0000313" key="2">
    <source>
        <dbReference type="Proteomes" id="UP000265725"/>
    </source>
</evidence>
<dbReference type="KEGG" id="paek:D3873_09185"/>
<accession>A0A385YVX2</accession>
<dbReference type="Proteomes" id="UP000265725">
    <property type="component" value="Chromosome"/>
</dbReference>
<organism evidence="1 2">
    <name type="scientific">Paenisporosarcina cavernae</name>
    <dbReference type="NCBI Taxonomy" id="2320858"/>
    <lineage>
        <taxon>Bacteria</taxon>
        <taxon>Bacillati</taxon>
        <taxon>Bacillota</taxon>
        <taxon>Bacilli</taxon>
        <taxon>Bacillales</taxon>
        <taxon>Caryophanaceae</taxon>
        <taxon>Paenisporosarcina</taxon>
    </lineage>
</organism>
<dbReference type="EMBL" id="CP032418">
    <property type="protein sequence ID" value="AYC30037.1"/>
    <property type="molecule type" value="Genomic_DNA"/>
</dbReference>
<dbReference type="AlphaFoldDB" id="A0A385YVX2"/>
<dbReference type="OrthoDB" id="3174733at2"/>
<dbReference type="RefSeq" id="WP_119883754.1">
    <property type="nucleotide sequence ID" value="NZ_CP032418.1"/>
</dbReference>